<dbReference type="GO" id="GO:0000179">
    <property type="term" value="F:rRNA (adenine-N6,N6-)-dimethyltransferase activity"/>
    <property type="evidence" value="ECO:0007669"/>
    <property type="project" value="InterPro"/>
</dbReference>
<evidence type="ECO:0000256" key="4">
    <source>
        <dbReference type="ARBA" id="ARBA00022691"/>
    </source>
</evidence>
<dbReference type="GO" id="GO:0005737">
    <property type="term" value="C:cytoplasm"/>
    <property type="evidence" value="ECO:0007669"/>
    <property type="project" value="TreeGrafter"/>
</dbReference>
<name>A0A3P3ZRG5_9ZZZZ</name>
<dbReference type="EMBL" id="UOYP01000591">
    <property type="protein sequence ID" value="VAY89365.1"/>
    <property type="molecule type" value="Genomic_DNA"/>
</dbReference>
<reference evidence="6" key="1">
    <citation type="submission" date="2018-10" db="EMBL/GenBank/DDBJ databases">
        <authorList>
            <person name="Plewniak F."/>
        </authorList>
    </citation>
    <scope>NUCLEOTIDE SEQUENCE</scope>
</reference>
<dbReference type="CDD" id="cd02440">
    <property type="entry name" value="AdoMet_MTases"/>
    <property type="match status" value="1"/>
</dbReference>
<dbReference type="InterPro" id="IPR020598">
    <property type="entry name" value="rRNA_Ade_methylase_Trfase_N"/>
</dbReference>
<keyword evidence="2 6" id="KW-0489">Methyltransferase</keyword>
<dbReference type="SUPFAM" id="SSF53335">
    <property type="entry name" value="S-adenosyl-L-methionine-dependent methyltransferases"/>
    <property type="match status" value="1"/>
</dbReference>
<keyword evidence="3 6" id="KW-0808">Transferase</keyword>
<dbReference type="PANTHER" id="PTHR11579">
    <property type="entry name" value="PROTEIN-L-ISOASPARTATE O-METHYLTRANSFERASE"/>
    <property type="match status" value="1"/>
</dbReference>
<evidence type="ECO:0000256" key="2">
    <source>
        <dbReference type="ARBA" id="ARBA00022603"/>
    </source>
</evidence>
<evidence type="ECO:0000256" key="3">
    <source>
        <dbReference type="ARBA" id="ARBA00022679"/>
    </source>
</evidence>
<gene>
    <name evidence="6" type="primary">pcm</name>
    <name evidence="6" type="ORF">CARN8_6300010</name>
</gene>
<protein>
    <submittedName>
        <fullName evidence="6">Protein-L-isoaspartate O-methyltransferase</fullName>
        <ecNumber evidence="6">2.1.1.77</ecNumber>
    </submittedName>
</protein>
<evidence type="ECO:0000256" key="1">
    <source>
        <dbReference type="ARBA" id="ARBA00005369"/>
    </source>
</evidence>
<organism evidence="6">
    <name type="scientific">mine drainage metagenome</name>
    <dbReference type="NCBI Taxonomy" id="410659"/>
    <lineage>
        <taxon>unclassified sequences</taxon>
        <taxon>metagenomes</taxon>
        <taxon>ecological metagenomes</taxon>
    </lineage>
</organism>
<evidence type="ECO:0000259" key="5">
    <source>
        <dbReference type="SMART" id="SM00650"/>
    </source>
</evidence>
<dbReference type="EC" id="2.1.1.77" evidence="6"/>
<dbReference type="Gene3D" id="3.40.50.150">
    <property type="entry name" value="Vaccinia Virus protein VP39"/>
    <property type="match status" value="1"/>
</dbReference>
<dbReference type="AlphaFoldDB" id="A0A3P3ZRG5"/>
<feature type="domain" description="Ribosomal RNA adenine methylase transferase N-terminal" evidence="5">
    <location>
        <begin position="65"/>
        <end position="195"/>
    </location>
</feature>
<evidence type="ECO:0000313" key="6">
    <source>
        <dbReference type="EMBL" id="VAY89365.1"/>
    </source>
</evidence>
<dbReference type="InterPro" id="IPR000682">
    <property type="entry name" value="PCMT"/>
</dbReference>
<dbReference type="GO" id="GO:0004719">
    <property type="term" value="F:protein-L-isoaspartate (D-aspartate) O-methyltransferase activity"/>
    <property type="evidence" value="ECO:0007669"/>
    <property type="project" value="UniProtKB-EC"/>
</dbReference>
<keyword evidence="4" id="KW-0949">S-adenosyl-L-methionine</keyword>
<sequence length="217" mass="24365">MNLEQARFNMVEQQIRPWDVLNIEVLDLLYQVRREEFVPATQRELAFVDMELPLDHGEFMLSPKLEARLIQELRLKKSDRVLHVGTGSGYVAALLGKRAATVTSVEIHPTLATQARQRLQNAGIHNVTVEVGDAAQGWRPESVWDTILLTGSVPYLPPAFLDVLAAGGCALAIVGHAPIMTVRRWMRLPNGTLREESLFETWVPSLHHAAQTPLFEF</sequence>
<proteinExistence type="inferred from homology"/>
<dbReference type="SMART" id="SM00650">
    <property type="entry name" value="rADc"/>
    <property type="match status" value="1"/>
</dbReference>
<comment type="similarity">
    <text evidence="1">Belongs to the methyltransferase superfamily. L-isoaspartyl/D-aspartyl protein methyltransferase family.</text>
</comment>
<dbReference type="Pfam" id="PF01135">
    <property type="entry name" value="PCMT"/>
    <property type="match status" value="1"/>
</dbReference>
<accession>A0A3P3ZRG5</accession>
<dbReference type="InterPro" id="IPR029063">
    <property type="entry name" value="SAM-dependent_MTases_sf"/>
</dbReference>
<dbReference type="PANTHER" id="PTHR11579:SF18">
    <property type="entry name" value="PROTEIN-L-ISOASPARTATE O-METHYLTRANSFERASE"/>
    <property type="match status" value="1"/>
</dbReference>